<keyword evidence="5" id="KW-0408">Iron</keyword>
<evidence type="ECO:0000256" key="7">
    <source>
        <dbReference type="ARBA" id="ARBA00034078"/>
    </source>
</evidence>
<comment type="cofactor">
    <cofactor evidence="7">
        <name>[2Fe-2S] cluster</name>
        <dbReference type="ChEBI" id="CHEBI:190135"/>
    </cofactor>
</comment>
<feature type="domain" description="BFD-like [2Fe-2S]-binding" evidence="10">
    <location>
        <begin position="2"/>
        <end position="50"/>
    </location>
</feature>
<evidence type="ECO:0000256" key="4">
    <source>
        <dbReference type="ARBA" id="ARBA00022982"/>
    </source>
</evidence>
<evidence type="ECO:0000256" key="3">
    <source>
        <dbReference type="ARBA" id="ARBA00022723"/>
    </source>
</evidence>
<dbReference type="GO" id="GO:0046872">
    <property type="term" value="F:metal ion binding"/>
    <property type="evidence" value="ECO:0007669"/>
    <property type="project" value="UniProtKB-KW"/>
</dbReference>
<dbReference type="Gene3D" id="1.10.10.1100">
    <property type="entry name" value="BFD-like [2Fe-2S]-binding domain"/>
    <property type="match status" value="1"/>
</dbReference>
<keyword evidence="3" id="KW-0479">Metal-binding</keyword>
<evidence type="ECO:0000259" key="10">
    <source>
        <dbReference type="Pfam" id="PF04324"/>
    </source>
</evidence>
<dbReference type="GO" id="GO:0051537">
    <property type="term" value="F:2 iron, 2 sulfur cluster binding"/>
    <property type="evidence" value="ECO:0007669"/>
    <property type="project" value="UniProtKB-KW"/>
</dbReference>
<evidence type="ECO:0000256" key="9">
    <source>
        <dbReference type="ARBA" id="ARBA00046332"/>
    </source>
</evidence>
<dbReference type="AlphaFoldDB" id="A0A1Y1SAD4"/>
<evidence type="ECO:0000256" key="6">
    <source>
        <dbReference type="ARBA" id="ARBA00023014"/>
    </source>
</evidence>
<accession>A0A1Y1SAD4</accession>
<evidence type="ECO:0000256" key="8">
    <source>
        <dbReference type="ARBA" id="ARBA00039386"/>
    </source>
</evidence>
<sequence>MYICVCHAVNERRIEQAVAEDGVRSIKGLCMATRAGTCCGKCLPEAKSRLNEALARHVPMASAERVA</sequence>
<protein>
    <recommendedName>
        <fullName evidence="8">Bacterioferritin-associated ferredoxin</fullName>
    </recommendedName>
</protein>
<keyword evidence="2" id="KW-0001">2Fe-2S</keyword>
<evidence type="ECO:0000313" key="11">
    <source>
        <dbReference type="EMBL" id="ORE85296.1"/>
    </source>
</evidence>
<keyword evidence="12" id="KW-1185">Reference proteome</keyword>
<name>A0A1Y1SAD4_9GAMM</name>
<evidence type="ECO:0000313" key="12">
    <source>
        <dbReference type="Proteomes" id="UP000192342"/>
    </source>
</evidence>
<organism evidence="11 12">
    <name type="scientific">Oceanococcus atlanticus</name>
    <dbReference type="NCBI Taxonomy" id="1317117"/>
    <lineage>
        <taxon>Bacteria</taxon>
        <taxon>Pseudomonadati</taxon>
        <taxon>Pseudomonadota</taxon>
        <taxon>Gammaproteobacteria</taxon>
        <taxon>Chromatiales</taxon>
        <taxon>Oceanococcaceae</taxon>
        <taxon>Oceanococcus</taxon>
    </lineage>
</organism>
<dbReference type="Proteomes" id="UP000192342">
    <property type="component" value="Unassembled WGS sequence"/>
</dbReference>
<dbReference type="PANTHER" id="PTHR37424">
    <property type="entry name" value="BACTERIOFERRITIN-ASSOCIATED FERREDOXIN"/>
    <property type="match status" value="1"/>
</dbReference>
<comment type="caution">
    <text evidence="11">The sequence shown here is derived from an EMBL/GenBank/DDBJ whole genome shotgun (WGS) entry which is preliminary data.</text>
</comment>
<evidence type="ECO:0000256" key="1">
    <source>
        <dbReference type="ARBA" id="ARBA00022448"/>
    </source>
</evidence>
<keyword evidence="1" id="KW-0813">Transport</keyword>
<dbReference type="InterPro" id="IPR007419">
    <property type="entry name" value="BFD-like_2Fe2S-bd_dom"/>
</dbReference>
<keyword evidence="4" id="KW-0249">Electron transport</keyword>
<dbReference type="RefSeq" id="WP_083563437.1">
    <property type="nucleotide sequence ID" value="NZ_AQQV01000005.1"/>
</dbReference>
<comment type="similarity">
    <text evidence="9">Belongs to the Bfd family.</text>
</comment>
<keyword evidence="6" id="KW-0411">Iron-sulfur</keyword>
<evidence type="ECO:0000256" key="2">
    <source>
        <dbReference type="ARBA" id="ARBA00022714"/>
    </source>
</evidence>
<dbReference type="InterPro" id="IPR052371">
    <property type="entry name" value="BFD-associated_ferredoxin"/>
</dbReference>
<gene>
    <name evidence="11" type="ORF">ATO7_15972</name>
</gene>
<dbReference type="OrthoDB" id="9815350at2"/>
<reference evidence="11 12" key="1">
    <citation type="submission" date="2013-04" db="EMBL/GenBank/DDBJ databases">
        <title>Oceanococcus atlanticus 22II-S10r2 Genome Sequencing.</title>
        <authorList>
            <person name="Lai Q."/>
            <person name="Li G."/>
            <person name="Shao Z."/>
        </authorList>
    </citation>
    <scope>NUCLEOTIDE SEQUENCE [LARGE SCALE GENOMIC DNA]</scope>
    <source>
        <strain evidence="11 12">22II-S10r2</strain>
    </source>
</reference>
<dbReference type="InterPro" id="IPR041854">
    <property type="entry name" value="BFD-like_2Fe2S-bd_dom_sf"/>
</dbReference>
<evidence type="ECO:0000256" key="5">
    <source>
        <dbReference type="ARBA" id="ARBA00023004"/>
    </source>
</evidence>
<dbReference type="STRING" id="1317117.ATO7_15972"/>
<dbReference type="PANTHER" id="PTHR37424:SF1">
    <property type="entry name" value="BACTERIOFERRITIN-ASSOCIATED FERREDOXIN"/>
    <property type="match status" value="1"/>
</dbReference>
<proteinExistence type="inferred from homology"/>
<dbReference type="Pfam" id="PF04324">
    <property type="entry name" value="Fer2_BFD"/>
    <property type="match status" value="1"/>
</dbReference>
<dbReference type="EMBL" id="AQQV01000005">
    <property type="protein sequence ID" value="ORE85296.1"/>
    <property type="molecule type" value="Genomic_DNA"/>
</dbReference>